<evidence type="ECO:0000256" key="1">
    <source>
        <dbReference type="ARBA" id="ARBA00010641"/>
    </source>
</evidence>
<dbReference type="Proteomes" id="UP000316714">
    <property type="component" value="Unassembled WGS sequence"/>
</dbReference>
<evidence type="ECO:0000259" key="5">
    <source>
        <dbReference type="Pfam" id="PF04542"/>
    </source>
</evidence>
<feature type="domain" description="RNA polymerase sigma factor 70 region 4 type 2" evidence="6">
    <location>
        <begin position="112"/>
        <end position="164"/>
    </location>
</feature>
<dbReference type="GO" id="GO:0016987">
    <property type="term" value="F:sigma factor activity"/>
    <property type="evidence" value="ECO:0007669"/>
    <property type="project" value="UniProtKB-KW"/>
</dbReference>
<dbReference type="NCBIfam" id="TIGR02937">
    <property type="entry name" value="sigma70-ECF"/>
    <property type="match status" value="1"/>
</dbReference>
<dbReference type="Gene3D" id="1.10.1740.10">
    <property type="match status" value="1"/>
</dbReference>
<dbReference type="InterPro" id="IPR013325">
    <property type="entry name" value="RNA_pol_sigma_r2"/>
</dbReference>
<evidence type="ECO:0000256" key="3">
    <source>
        <dbReference type="ARBA" id="ARBA00023082"/>
    </source>
</evidence>
<dbReference type="SUPFAM" id="SSF88946">
    <property type="entry name" value="Sigma2 domain of RNA polymerase sigma factors"/>
    <property type="match status" value="1"/>
</dbReference>
<evidence type="ECO:0000256" key="4">
    <source>
        <dbReference type="ARBA" id="ARBA00023163"/>
    </source>
</evidence>
<dbReference type="InterPro" id="IPR013324">
    <property type="entry name" value="RNA_pol_sigma_r3/r4-like"/>
</dbReference>
<dbReference type="EMBL" id="SIHJ01000001">
    <property type="protein sequence ID" value="TWT36476.1"/>
    <property type="molecule type" value="Genomic_DNA"/>
</dbReference>
<organism evidence="7 8">
    <name type="scientific">Posidoniimonas corsicana</name>
    <dbReference type="NCBI Taxonomy" id="1938618"/>
    <lineage>
        <taxon>Bacteria</taxon>
        <taxon>Pseudomonadati</taxon>
        <taxon>Planctomycetota</taxon>
        <taxon>Planctomycetia</taxon>
        <taxon>Pirellulales</taxon>
        <taxon>Lacipirellulaceae</taxon>
        <taxon>Posidoniimonas</taxon>
    </lineage>
</organism>
<evidence type="ECO:0000256" key="2">
    <source>
        <dbReference type="ARBA" id="ARBA00023015"/>
    </source>
</evidence>
<dbReference type="GO" id="GO:0003677">
    <property type="term" value="F:DNA binding"/>
    <property type="evidence" value="ECO:0007669"/>
    <property type="project" value="InterPro"/>
</dbReference>
<dbReference type="InterPro" id="IPR039425">
    <property type="entry name" value="RNA_pol_sigma-70-like"/>
</dbReference>
<dbReference type="RefSeq" id="WP_146563409.1">
    <property type="nucleotide sequence ID" value="NZ_SIHJ01000001.1"/>
</dbReference>
<dbReference type="InterPro" id="IPR036388">
    <property type="entry name" value="WH-like_DNA-bd_sf"/>
</dbReference>
<dbReference type="Gene3D" id="1.10.10.10">
    <property type="entry name" value="Winged helix-like DNA-binding domain superfamily/Winged helix DNA-binding domain"/>
    <property type="match status" value="1"/>
</dbReference>
<gene>
    <name evidence="7" type="primary">sigE_3</name>
    <name evidence="7" type="ORF">KOR34_13820</name>
</gene>
<dbReference type="SUPFAM" id="SSF88659">
    <property type="entry name" value="Sigma3 and sigma4 domains of RNA polymerase sigma factors"/>
    <property type="match status" value="1"/>
</dbReference>
<keyword evidence="8" id="KW-1185">Reference proteome</keyword>
<dbReference type="InterPro" id="IPR014284">
    <property type="entry name" value="RNA_pol_sigma-70_dom"/>
</dbReference>
<dbReference type="NCBIfam" id="TIGR02989">
    <property type="entry name" value="Sig-70_gvs1"/>
    <property type="match status" value="1"/>
</dbReference>
<comment type="caution">
    <text evidence="7">The sequence shown here is derived from an EMBL/GenBank/DDBJ whole genome shotgun (WGS) entry which is preliminary data.</text>
</comment>
<evidence type="ECO:0000259" key="6">
    <source>
        <dbReference type="Pfam" id="PF08281"/>
    </source>
</evidence>
<keyword evidence="3" id="KW-0731">Sigma factor</keyword>
<dbReference type="Pfam" id="PF04542">
    <property type="entry name" value="Sigma70_r2"/>
    <property type="match status" value="1"/>
</dbReference>
<evidence type="ECO:0000313" key="7">
    <source>
        <dbReference type="EMBL" id="TWT36476.1"/>
    </source>
</evidence>
<name>A0A5C5VD05_9BACT</name>
<dbReference type="AlphaFoldDB" id="A0A5C5VD05"/>
<dbReference type="PANTHER" id="PTHR43133:SF51">
    <property type="entry name" value="RNA POLYMERASE SIGMA FACTOR"/>
    <property type="match status" value="1"/>
</dbReference>
<sequence>MPDPSEEQIIAFSELVAAHRSRVFGYIYAMLMNMTDAEDVYQQTTVLMWEKFEEFQPGTEFGSWAIKIAYFNVKNFKRRQSSRRLLFSDAVMEKVADSYDRLGGGGEEDRLEALSECVAKLSAKQQNLLNLRYSENLAVKQLASLEGKSEASVSMMLGRLRRTLFHCINSKLATG</sequence>
<protein>
    <submittedName>
        <fullName evidence="7">ECF RNA polymerase sigma factor SigE</fullName>
    </submittedName>
</protein>
<dbReference type="InterPro" id="IPR014331">
    <property type="entry name" value="RNA_pol_sigma70_ECF_RHOBA"/>
</dbReference>
<accession>A0A5C5VD05</accession>
<dbReference type="Pfam" id="PF08281">
    <property type="entry name" value="Sigma70_r4_2"/>
    <property type="match status" value="1"/>
</dbReference>
<keyword evidence="2" id="KW-0805">Transcription regulation</keyword>
<keyword evidence="4" id="KW-0804">Transcription</keyword>
<dbReference type="GO" id="GO:0006352">
    <property type="term" value="P:DNA-templated transcription initiation"/>
    <property type="evidence" value="ECO:0007669"/>
    <property type="project" value="InterPro"/>
</dbReference>
<dbReference type="InterPro" id="IPR007627">
    <property type="entry name" value="RNA_pol_sigma70_r2"/>
</dbReference>
<dbReference type="OrthoDB" id="6383365at2"/>
<dbReference type="InterPro" id="IPR013249">
    <property type="entry name" value="RNA_pol_sigma70_r4_t2"/>
</dbReference>
<feature type="domain" description="RNA polymerase sigma-70 region 2" evidence="5">
    <location>
        <begin position="15"/>
        <end position="82"/>
    </location>
</feature>
<proteinExistence type="inferred from homology"/>
<reference evidence="7 8" key="1">
    <citation type="submission" date="2019-02" db="EMBL/GenBank/DDBJ databases">
        <title>Deep-cultivation of Planctomycetes and their phenomic and genomic characterization uncovers novel biology.</title>
        <authorList>
            <person name="Wiegand S."/>
            <person name="Jogler M."/>
            <person name="Boedeker C."/>
            <person name="Pinto D."/>
            <person name="Vollmers J."/>
            <person name="Rivas-Marin E."/>
            <person name="Kohn T."/>
            <person name="Peeters S.H."/>
            <person name="Heuer A."/>
            <person name="Rast P."/>
            <person name="Oberbeckmann S."/>
            <person name="Bunk B."/>
            <person name="Jeske O."/>
            <person name="Meyerdierks A."/>
            <person name="Storesund J.E."/>
            <person name="Kallscheuer N."/>
            <person name="Luecker S."/>
            <person name="Lage O.M."/>
            <person name="Pohl T."/>
            <person name="Merkel B.J."/>
            <person name="Hornburger P."/>
            <person name="Mueller R.-W."/>
            <person name="Bruemmer F."/>
            <person name="Labrenz M."/>
            <person name="Spormann A.M."/>
            <person name="Op Den Camp H."/>
            <person name="Overmann J."/>
            <person name="Amann R."/>
            <person name="Jetten M.S.M."/>
            <person name="Mascher T."/>
            <person name="Medema M.H."/>
            <person name="Devos D.P."/>
            <person name="Kaster A.-K."/>
            <person name="Ovreas L."/>
            <person name="Rohde M."/>
            <person name="Galperin M.Y."/>
            <person name="Jogler C."/>
        </authorList>
    </citation>
    <scope>NUCLEOTIDE SEQUENCE [LARGE SCALE GENOMIC DNA]</scope>
    <source>
        <strain evidence="7 8">KOR34</strain>
    </source>
</reference>
<evidence type="ECO:0000313" key="8">
    <source>
        <dbReference type="Proteomes" id="UP000316714"/>
    </source>
</evidence>
<comment type="similarity">
    <text evidence="1">Belongs to the sigma-70 factor family. ECF subfamily.</text>
</comment>
<dbReference type="PANTHER" id="PTHR43133">
    <property type="entry name" value="RNA POLYMERASE ECF-TYPE SIGMA FACTO"/>
    <property type="match status" value="1"/>
</dbReference>